<organism evidence="1 2">
    <name type="scientific">uncultured phage cr53_1</name>
    <dbReference type="NCBI Taxonomy" id="2772080"/>
    <lineage>
        <taxon>Viruses</taxon>
        <taxon>Duplodnaviria</taxon>
        <taxon>Heunggongvirae</taxon>
        <taxon>Uroviricota</taxon>
        <taxon>Caudoviricetes</taxon>
        <taxon>Crassvirales</taxon>
        <taxon>Suoliviridae</taxon>
        <taxon>Loutivirinae</taxon>
        <taxon>Blohavirus</taxon>
        <taxon>Blohavirus americanus</taxon>
    </lineage>
</organism>
<dbReference type="Proteomes" id="UP000593713">
    <property type="component" value="Segment"/>
</dbReference>
<protein>
    <submittedName>
        <fullName evidence="1">Uncharacterized protein</fullName>
    </submittedName>
</protein>
<evidence type="ECO:0000313" key="2">
    <source>
        <dbReference type="Proteomes" id="UP000593713"/>
    </source>
</evidence>
<accession>A0A7M1RQR5</accession>
<proteinExistence type="predicted"/>
<dbReference type="RefSeq" id="YP_010112237.1">
    <property type="nucleotide sequence ID" value="NC_055889.1"/>
</dbReference>
<name>A0A7M1RQR5_9CAUD</name>
<dbReference type="KEGG" id="vg:65130702"/>
<dbReference type="EMBL" id="MT774396">
    <property type="protein sequence ID" value="QOR56785.1"/>
    <property type="molecule type" value="Genomic_DNA"/>
</dbReference>
<sequence length="141" mass="15687">MNNKIILQQMIRLSRIIKDSREARAKLNSIQAQTEYFIVEGNQSTFIRDQANSSITNCLYVEQYLRSSVSNACKCLDGFDASKMEPIDYISSSDVKNKFVDICLGKKVVASINLTTGEIISINTPKQGLTAKDDSPTVKSL</sequence>
<dbReference type="GeneID" id="65130702"/>
<evidence type="ECO:0000313" key="1">
    <source>
        <dbReference type="EMBL" id="QOR56785.1"/>
    </source>
</evidence>
<keyword evidence="2" id="KW-1185">Reference proteome</keyword>
<reference evidence="1 2" key="1">
    <citation type="submission" date="2020-07" db="EMBL/GenBank/DDBJ databases">
        <title>Taxonomic proposal: Crassvirales, a new order of highly abundant and diverse bacterial viruses.</title>
        <authorList>
            <person name="Shkoporov A.N."/>
            <person name="Stockdale S.R."/>
            <person name="Guerin E."/>
            <person name="Ross R.P."/>
            <person name="Hill C."/>
        </authorList>
    </citation>
    <scope>NUCLEOTIDE SEQUENCE [LARGE SCALE GENOMIC DNA]</scope>
</reference>